<sequence length="164" mass="18438">MTAQRNTGAGNPRLLTVRIEVGADARSYVSGQQRVTLVPLKIKRRQNRKLLIPPTPAEASRASGGLDVPMIKTLGKAFYWKRLLDEGRYPTATDLARALKLEPGWVAEVLRLTMLAPDIVEAILEGRQPRPLNLQTLRGRHELLPRDWNEQRRALGFVVQTLTD</sequence>
<evidence type="ECO:0008006" key="3">
    <source>
        <dbReference type="Google" id="ProtNLM"/>
    </source>
</evidence>
<accession>A0A4R3JS91</accession>
<dbReference type="Proteomes" id="UP000295135">
    <property type="component" value="Unassembled WGS sequence"/>
</dbReference>
<comment type="caution">
    <text evidence="1">The sequence shown here is derived from an EMBL/GenBank/DDBJ whole genome shotgun (WGS) entry which is preliminary data.</text>
</comment>
<dbReference type="AlphaFoldDB" id="A0A4R3JS91"/>
<evidence type="ECO:0000313" key="1">
    <source>
        <dbReference type="EMBL" id="TCS68288.1"/>
    </source>
</evidence>
<organism evidence="1 2">
    <name type="scientific">Sulfuritortus calidifontis</name>
    <dbReference type="NCBI Taxonomy" id="1914471"/>
    <lineage>
        <taxon>Bacteria</taxon>
        <taxon>Pseudomonadati</taxon>
        <taxon>Pseudomonadota</taxon>
        <taxon>Betaproteobacteria</taxon>
        <taxon>Nitrosomonadales</taxon>
        <taxon>Thiobacillaceae</taxon>
        <taxon>Sulfuritortus</taxon>
    </lineage>
</organism>
<reference evidence="1 2" key="1">
    <citation type="submission" date="2019-03" db="EMBL/GenBank/DDBJ databases">
        <title>Genomic Encyclopedia of Type Strains, Phase IV (KMG-IV): sequencing the most valuable type-strain genomes for metagenomic binning, comparative biology and taxonomic classification.</title>
        <authorList>
            <person name="Goeker M."/>
        </authorList>
    </citation>
    <scope>NUCLEOTIDE SEQUENCE [LARGE SCALE GENOMIC DNA]</scope>
    <source>
        <strain evidence="1 2">DSM 103923</strain>
    </source>
</reference>
<dbReference type="RefSeq" id="WP_126463617.1">
    <property type="nucleotide sequence ID" value="NZ_AP018721.1"/>
</dbReference>
<dbReference type="Gene3D" id="1.10.10.2830">
    <property type="match status" value="1"/>
</dbReference>
<dbReference type="EMBL" id="SLZY01000028">
    <property type="protein sequence ID" value="TCS68288.1"/>
    <property type="molecule type" value="Genomic_DNA"/>
</dbReference>
<keyword evidence="2" id="KW-1185">Reference proteome</keyword>
<dbReference type="OrthoDB" id="6009779at2"/>
<evidence type="ECO:0000313" key="2">
    <source>
        <dbReference type="Proteomes" id="UP000295135"/>
    </source>
</evidence>
<dbReference type="SUPFAM" id="SSF109709">
    <property type="entry name" value="KorB DNA-binding domain-like"/>
    <property type="match status" value="1"/>
</dbReference>
<proteinExistence type="predicted"/>
<protein>
    <recommendedName>
        <fullName evidence="3">Bacteriophage-related protein</fullName>
    </recommendedName>
</protein>
<name>A0A4R3JS91_9PROT</name>
<gene>
    <name evidence="1" type="ORF">EDC61_1282</name>
</gene>